<feature type="region of interest" description="Disordered" evidence="1">
    <location>
        <begin position="616"/>
        <end position="644"/>
    </location>
</feature>
<accession>A0A2S9ZWV7</accession>
<comment type="caution">
    <text evidence="3">The sequence shown here is derived from an EMBL/GenBank/DDBJ whole genome shotgun (WGS) entry which is preliminary data.</text>
</comment>
<feature type="region of interest" description="Disordered" evidence="1">
    <location>
        <begin position="1"/>
        <end position="61"/>
    </location>
</feature>
<feature type="compositionally biased region" description="Low complexity" evidence="1">
    <location>
        <begin position="1"/>
        <end position="24"/>
    </location>
</feature>
<sequence length="644" mass="71785">MPPTTRRASAAQTASTTAVDAQDASEGVQRANEGGGDEGHQRRQNEAMGQDGQGQDDGQAKHDVFSTLPMDIVLQIAVHLDPGTLLAIGQTSKSIRSTLFRKSAEPIWVAARRNVGLQDLHQLMSEPMYAFLLCGRACEVRRLSSTSRLGTDGFLQVCGTTKRETTLRLDLQARACSKCLEKNVCLASTLEEEIHDLHPLTTKCCMSTPYSHTGKRSVSRKPFYWFPEARTLSWYLHTIDLVAARTDRTKIRPSTAAIAFQAEMDEFKTAAEADVAIFEEGFELVEKAKSKDEQERAEWRFRQIQIRLMNAGFNKEDTLAVPLSVKNSSRTVDEDYWELVKDRVIKAVQTARDKRVEQEQKARKKQLSKLYTQLCEASSSAEKEFFPSAHAFLRLPTVEPLWHPEDSVVDPSSWPALAPTIRLDLRRQARIDKIRFSHQLAIALLSLGTPLPDEFFKAVTLESSHFLDDEDESKGIAPLHDRLTDQQLSLFLDNPLALFLCNACKQTCHVKEAGLHFQDAISWCERNDVEIEARFYPAASPYLQLLHRCLVDAGFYVATTTCADLAELGMHLEVQLRNGNSILVDWAALSTGEYVDRGAWCWITTYNLIRDATSISNKPPPASPAPQESPTIPSTASTSGGTSG</sequence>
<evidence type="ECO:0000259" key="2">
    <source>
        <dbReference type="PROSITE" id="PS50181"/>
    </source>
</evidence>
<evidence type="ECO:0000256" key="1">
    <source>
        <dbReference type="SAM" id="MobiDB-lite"/>
    </source>
</evidence>
<dbReference type="InterPro" id="IPR001810">
    <property type="entry name" value="F-box_dom"/>
</dbReference>
<evidence type="ECO:0000313" key="4">
    <source>
        <dbReference type="Proteomes" id="UP000239560"/>
    </source>
</evidence>
<dbReference type="PROSITE" id="PS50181">
    <property type="entry name" value="FBOX"/>
    <property type="match status" value="1"/>
</dbReference>
<dbReference type="AlphaFoldDB" id="A0A2S9ZWV7"/>
<dbReference type="EMBL" id="LCTV02000016">
    <property type="protein sequence ID" value="PRQ70239.1"/>
    <property type="molecule type" value="Genomic_DNA"/>
</dbReference>
<dbReference type="SUPFAM" id="SSF81383">
    <property type="entry name" value="F-box domain"/>
    <property type="match status" value="1"/>
</dbReference>
<reference evidence="3 4" key="1">
    <citation type="journal article" date="2018" name="Elife">
        <title>Functional genomics of lipid metabolism in the oleaginous yeast Rhodosporidium toruloides.</title>
        <authorList>
            <person name="Coradetti S.T."/>
            <person name="Pinel D."/>
            <person name="Geiselman G."/>
            <person name="Ito M."/>
            <person name="Mondo S."/>
            <person name="Reilly M.C."/>
            <person name="Cheng Y.F."/>
            <person name="Bauer S."/>
            <person name="Grigoriev I."/>
            <person name="Gladden J.M."/>
            <person name="Simmons B.A."/>
            <person name="Brem R."/>
            <person name="Arkin A.P."/>
            <person name="Skerker J.M."/>
        </authorList>
    </citation>
    <scope>NUCLEOTIDE SEQUENCE [LARGE SCALE GENOMIC DNA]</scope>
    <source>
        <strain evidence="3 4">NBRC 0880</strain>
    </source>
</reference>
<proteinExistence type="predicted"/>
<name>A0A2S9ZWV7_RHOTO</name>
<dbReference type="OrthoDB" id="2530272at2759"/>
<evidence type="ECO:0000313" key="3">
    <source>
        <dbReference type="EMBL" id="PRQ70239.1"/>
    </source>
</evidence>
<dbReference type="InterPro" id="IPR036047">
    <property type="entry name" value="F-box-like_dom_sf"/>
</dbReference>
<feature type="compositionally biased region" description="Low complexity" evidence="1">
    <location>
        <begin position="625"/>
        <end position="644"/>
    </location>
</feature>
<feature type="domain" description="F-box" evidence="2">
    <location>
        <begin position="62"/>
        <end position="111"/>
    </location>
</feature>
<protein>
    <recommendedName>
        <fullName evidence="2">F-box domain-containing protein</fullName>
    </recommendedName>
</protein>
<dbReference type="Proteomes" id="UP000239560">
    <property type="component" value="Unassembled WGS sequence"/>
</dbReference>
<gene>
    <name evidence="3" type="ORF">AAT19DRAFT_11471</name>
</gene>
<organism evidence="3 4">
    <name type="scientific">Rhodotorula toruloides</name>
    <name type="common">Yeast</name>
    <name type="synonym">Rhodosporidium toruloides</name>
    <dbReference type="NCBI Taxonomy" id="5286"/>
    <lineage>
        <taxon>Eukaryota</taxon>
        <taxon>Fungi</taxon>
        <taxon>Dikarya</taxon>
        <taxon>Basidiomycota</taxon>
        <taxon>Pucciniomycotina</taxon>
        <taxon>Microbotryomycetes</taxon>
        <taxon>Sporidiobolales</taxon>
        <taxon>Sporidiobolaceae</taxon>
        <taxon>Rhodotorula</taxon>
    </lineage>
</organism>